<dbReference type="NCBIfam" id="NF001784">
    <property type="entry name" value="PRK00517.2-1"/>
    <property type="match status" value="1"/>
</dbReference>
<evidence type="ECO:0000256" key="3">
    <source>
        <dbReference type="ARBA" id="ARBA00022603"/>
    </source>
</evidence>
<dbReference type="GO" id="GO:0032259">
    <property type="term" value="P:methylation"/>
    <property type="evidence" value="ECO:0007669"/>
    <property type="project" value="UniProtKB-KW"/>
</dbReference>
<dbReference type="GO" id="GO:0005840">
    <property type="term" value="C:ribosome"/>
    <property type="evidence" value="ECO:0007669"/>
    <property type="project" value="UniProtKB-KW"/>
</dbReference>
<keyword evidence="2 6" id="KW-0963">Cytoplasm</keyword>
<keyword evidence="3 6" id="KW-0489">Methyltransferase</keyword>
<comment type="catalytic activity">
    <reaction evidence="6">
        <text>L-lysyl-[protein] + 3 S-adenosyl-L-methionine = N(6),N(6),N(6)-trimethyl-L-lysyl-[protein] + 3 S-adenosyl-L-homocysteine + 3 H(+)</text>
        <dbReference type="Rhea" id="RHEA:54192"/>
        <dbReference type="Rhea" id="RHEA-COMP:9752"/>
        <dbReference type="Rhea" id="RHEA-COMP:13826"/>
        <dbReference type="ChEBI" id="CHEBI:15378"/>
        <dbReference type="ChEBI" id="CHEBI:29969"/>
        <dbReference type="ChEBI" id="CHEBI:57856"/>
        <dbReference type="ChEBI" id="CHEBI:59789"/>
        <dbReference type="ChEBI" id="CHEBI:61961"/>
    </reaction>
</comment>
<keyword evidence="4 6" id="KW-0808">Transferase</keyword>
<comment type="function">
    <text evidence="6">Methylates ribosomal protein L11.</text>
</comment>
<protein>
    <recommendedName>
        <fullName evidence="6">Ribosomal protein L11 methyltransferase</fullName>
        <shortName evidence="6">L11 Mtase</shortName>
        <ecNumber evidence="6">2.1.1.-</ecNumber>
    </recommendedName>
</protein>
<organism evidence="7 8">
    <name type="scientific">Lichenibacterium ramalinae</name>
    <dbReference type="NCBI Taxonomy" id="2316527"/>
    <lineage>
        <taxon>Bacteria</taxon>
        <taxon>Pseudomonadati</taxon>
        <taxon>Pseudomonadota</taxon>
        <taxon>Alphaproteobacteria</taxon>
        <taxon>Hyphomicrobiales</taxon>
        <taxon>Lichenihabitantaceae</taxon>
        <taxon>Lichenibacterium</taxon>
    </lineage>
</organism>
<keyword evidence="7" id="KW-0689">Ribosomal protein</keyword>
<dbReference type="InterPro" id="IPR050078">
    <property type="entry name" value="Ribosomal_L11_MeTrfase_PrmA"/>
</dbReference>
<feature type="binding site" evidence="6">
    <location>
        <position position="147"/>
    </location>
    <ligand>
        <name>S-adenosyl-L-methionine</name>
        <dbReference type="ChEBI" id="CHEBI:59789"/>
    </ligand>
</feature>
<evidence type="ECO:0000313" key="7">
    <source>
        <dbReference type="EMBL" id="RYB03703.1"/>
    </source>
</evidence>
<evidence type="ECO:0000256" key="6">
    <source>
        <dbReference type="HAMAP-Rule" id="MF_00735"/>
    </source>
</evidence>
<sequence length="309" mass="32927">MLEGLPPNDAAQLLRFSCDENRARMAADFVMEVFDPAETAAASFEDEASPLDPKPWIVEIYFGRSVDENAIRALIADTMGEDLAAAMVTEEIAQQDWVQRSLTGLAPVRAGRFLVHGSHDRDDVRSNDLALEIEAALAFGTGHHGTTRGCLLALDAVLKRRRPRRIVDLGTGTGVLAMAAAKALKREIFCGDLDAVAVRAARANAALNGVGPHIRPVVAAGLAHPTLRRQAPYDLILANILARPLRALAPAIAAHAAPGADVILSGLLPRDTPGILSAYGTQGFALVRRAELEGWATLTLRKRLAPPGP</sequence>
<evidence type="ECO:0000256" key="1">
    <source>
        <dbReference type="ARBA" id="ARBA00009741"/>
    </source>
</evidence>
<comment type="similarity">
    <text evidence="1 6">Belongs to the methyltransferase superfamily. PrmA family.</text>
</comment>
<evidence type="ECO:0000313" key="8">
    <source>
        <dbReference type="Proteomes" id="UP000289411"/>
    </source>
</evidence>
<dbReference type="Pfam" id="PF06325">
    <property type="entry name" value="PrmA"/>
    <property type="match status" value="1"/>
</dbReference>
<dbReference type="OrthoDB" id="9785995at2"/>
<feature type="binding site" evidence="6">
    <location>
        <position position="239"/>
    </location>
    <ligand>
        <name>S-adenosyl-L-methionine</name>
        <dbReference type="ChEBI" id="CHEBI:59789"/>
    </ligand>
</feature>
<reference evidence="7 8" key="1">
    <citation type="submission" date="2018-09" db="EMBL/GenBank/DDBJ databases">
        <authorList>
            <person name="Grouzdev D.S."/>
            <person name="Krutkina M.S."/>
        </authorList>
    </citation>
    <scope>NUCLEOTIDE SEQUENCE [LARGE SCALE GENOMIC DNA]</scope>
    <source>
        <strain evidence="7 8">RmlP001</strain>
    </source>
</reference>
<comment type="caution">
    <text evidence="7">The sequence shown here is derived from an EMBL/GenBank/DDBJ whole genome shotgun (WGS) entry which is preliminary data.</text>
</comment>
<dbReference type="PANTHER" id="PTHR43648:SF1">
    <property type="entry name" value="ELECTRON TRANSFER FLAVOPROTEIN BETA SUBUNIT LYSINE METHYLTRANSFERASE"/>
    <property type="match status" value="1"/>
</dbReference>
<keyword evidence="7" id="KW-0687">Ribonucleoprotein</keyword>
<keyword evidence="8" id="KW-1185">Reference proteome</keyword>
<dbReference type="SUPFAM" id="SSF53335">
    <property type="entry name" value="S-adenosyl-L-methionine-dependent methyltransferases"/>
    <property type="match status" value="1"/>
</dbReference>
<evidence type="ECO:0000256" key="5">
    <source>
        <dbReference type="ARBA" id="ARBA00022691"/>
    </source>
</evidence>
<name>A0A4Q2RCY7_9HYPH</name>
<reference evidence="7 8" key="2">
    <citation type="submission" date="2019-02" db="EMBL/GenBank/DDBJ databases">
        <title>'Lichenibacterium ramalinii' gen. nov. sp. nov., 'Lichenibacterium minor' gen. nov. sp. nov.</title>
        <authorList>
            <person name="Pankratov T."/>
        </authorList>
    </citation>
    <scope>NUCLEOTIDE SEQUENCE [LARGE SCALE GENOMIC DNA]</scope>
    <source>
        <strain evidence="7 8">RmlP001</strain>
    </source>
</reference>
<gene>
    <name evidence="6" type="primary">prmA</name>
    <name evidence="7" type="ORF">D3272_16305</name>
</gene>
<dbReference type="GO" id="GO:0016279">
    <property type="term" value="F:protein-lysine N-methyltransferase activity"/>
    <property type="evidence" value="ECO:0007669"/>
    <property type="project" value="RHEA"/>
</dbReference>
<dbReference type="AlphaFoldDB" id="A0A4Q2RCY7"/>
<dbReference type="Gene3D" id="3.40.50.150">
    <property type="entry name" value="Vaccinia Virus protein VP39"/>
    <property type="match status" value="1"/>
</dbReference>
<dbReference type="InterPro" id="IPR029063">
    <property type="entry name" value="SAM-dependent_MTases_sf"/>
</dbReference>
<dbReference type="EC" id="2.1.1.-" evidence="6"/>
<feature type="binding site" evidence="6">
    <location>
        <position position="170"/>
    </location>
    <ligand>
        <name>S-adenosyl-L-methionine</name>
        <dbReference type="ChEBI" id="CHEBI:59789"/>
    </ligand>
</feature>
<dbReference type="GO" id="GO:0005737">
    <property type="term" value="C:cytoplasm"/>
    <property type="evidence" value="ECO:0007669"/>
    <property type="project" value="UniProtKB-SubCell"/>
</dbReference>
<comment type="subcellular location">
    <subcellularLocation>
        <location evidence="6">Cytoplasm</location>
    </subcellularLocation>
</comment>
<accession>A0A4Q2RCY7</accession>
<dbReference type="RefSeq" id="WP_129220272.1">
    <property type="nucleotide sequence ID" value="NZ_QYBC01000013.1"/>
</dbReference>
<dbReference type="EMBL" id="QYBC01000013">
    <property type="protein sequence ID" value="RYB03703.1"/>
    <property type="molecule type" value="Genomic_DNA"/>
</dbReference>
<feature type="binding site" evidence="6">
    <location>
        <position position="192"/>
    </location>
    <ligand>
        <name>S-adenosyl-L-methionine</name>
        <dbReference type="ChEBI" id="CHEBI:59789"/>
    </ligand>
</feature>
<evidence type="ECO:0000256" key="4">
    <source>
        <dbReference type="ARBA" id="ARBA00022679"/>
    </source>
</evidence>
<proteinExistence type="inferred from homology"/>
<dbReference type="InterPro" id="IPR004498">
    <property type="entry name" value="Ribosomal_PrmA_MeTrfase"/>
</dbReference>
<dbReference type="Proteomes" id="UP000289411">
    <property type="component" value="Unassembled WGS sequence"/>
</dbReference>
<dbReference type="HAMAP" id="MF_00735">
    <property type="entry name" value="Methyltr_PrmA"/>
    <property type="match status" value="1"/>
</dbReference>
<evidence type="ECO:0000256" key="2">
    <source>
        <dbReference type="ARBA" id="ARBA00022490"/>
    </source>
</evidence>
<keyword evidence="5 6" id="KW-0949">S-adenosyl-L-methionine</keyword>
<dbReference type="PANTHER" id="PTHR43648">
    <property type="entry name" value="ELECTRON TRANSFER FLAVOPROTEIN BETA SUBUNIT LYSINE METHYLTRANSFERASE"/>
    <property type="match status" value="1"/>
</dbReference>